<dbReference type="Pfam" id="PF04402">
    <property type="entry name" value="SIMPL"/>
    <property type="match status" value="1"/>
</dbReference>
<evidence type="ECO:0008006" key="5">
    <source>
        <dbReference type="Google" id="ProtNLM"/>
    </source>
</evidence>
<proteinExistence type="predicted"/>
<evidence type="ECO:0000256" key="2">
    <source>
        <dbReference type="SAM" id="SignalP"/>
    </source>
</evidence>
<comment type="caution">
    <text evidence="3">The sequence shown here is derived from an EMBL/GenBank/DDBJ whole genome shotgun (WGS) entry which is preliminary data.</text>
</comment>
<feature type="chain" id="PRO_5008061638" description="SIMPL domain-containing protein" evidence="2">
    <location>
        <begin position="26"/>
        <end position="239"/>
    </location>
</feature>
<dbReference type="Gene3D" id="3.30.70.2970">
    <property type="entry name" value="Protein of unknown function (DUF541), domain 2"/>
    <property type="match status" value="1"/>
</dbReference>
<dbReference type="GO" id="GO:0006974">
    <property type="term" value="P:DNA damage response"/>
    <property type="evidence" value="ECO:0007669"/>
    <property type="project" value="TreeGrafter"/>
</dbReference>
<evidence type="ECO:0000313" key="4">
    <source>
        <dbReference type="Proteomes" id="UP000077349"/>
    </source>
</evidence>
<dbReference type="PANTHER" id="PTHR34387:SF1">
    <property type="entry name" value="PERIPLASMIC IMMUNOGENIC PROTEIN"/>
    <property type="match status" value="1"/>
</dbReference>
<dbReference type="EMBL" id="LVHD01000019">
    <property type="protein sequence ID" value="OAG75819.1"/>
    <property type="molecule type" value="Genomic_DNA"/>
</dbReference>
<feature type="signal peptide" evidence="2">
    <location>
        <begin position="1"/>
        <end position="25"/>
    </location>
</feature>
<dbReference type="eggNOG" id="COG2968">
    <property type="taxonomic scope" value="Bacteria"/>
</dbReference>
<dbReference type="AlphaFoldDB" id="A0A177G673"/>
<dbReference type="Proteomes" id="UP000077349">
    <property type="component" value="Unassembled WGS sequence"/>
</dbReference>
<evidence type="ECO:0000256" key="1">
    <source>
        <dbReference type="SAM" id="Coils"/>
    </source>
</evidence>
<keyword evidence="1" id="KW-0175">Coiled coil</keyword>
<gene>
    <name evidence="3" type="ORF">Amal_02921</name>
</gene>
<dbReference type="InterPro" id="IPR007497">
    <property type="entry name" value="SIMPL/DUF541"/>
</dbReference>
<feature type="coiled-coil region" evidence="1">
    <location>
        <begin position="151"/>
        <end position="178"/>
    </location>
</feature>
<keyword evidence="2" id="KW-0732">Signal</keyword>
<dbReference type="InterPro" id="IPR052022">
    <property type="entry name" value="26kDa_periplasmic_antigen"/>
</dbReference>
<dbReference type="PANTHER" id="PTHR34387">
    <property type="entry name" value="SLR1258 PROTEIN"/>
    <property type="match status" value="1"/>
</dbReference>
<dbReference type="PATRIC" id="fig|178901.16.peg.3106"/>
<evidence type="ECO:0000313" key="3">
    <source>
        <dbReference type="EMBL" id="OAG75819.1"/>
    </source>
</evidence>
<reference evidence="3 4" key="1">
    <citation type="submission" date="2016-03" db="EMBL/GenBank/DDBJ databases">
        <title>Draft genome sequence of Acetobacter malorum CECT 7742, a strain isolated from strawberry vinegar.</title>
        <authorList>
            <person name="Sainz F."/>
            <person name="Mas A."/>
            <person name="Torija M.J."/>
        </authorList>
    </citation>
    <scope>NUCLEOTIDE SEQUENCE [LARGE SCALE GENOMIC DNA]</scope>
    <source>
        <strain evidence="3 4">CECT 7742</strain>
    </source>
</reference>
<accession>A0A177G673</accession>
<dbReference type="STRING" id="178901.AmDm5_2975"/>
<organism evidence="3 4">
    <name type="scientific">Acetobacter malorum</name>
    <dbReference type="NCBI Taxonomy" id="178901"/>
    <lineage>
        <taxon>Bacteria</taxon>
        <taxon>Pseudomonadati</taxon>
        <taxon>Pseudomonadota</taxon>
        <taxon>Alphaproteobacteria</taxon>
        <taxon>Acetobacterales</taxon>
        <taxon>Acetobacteraceae</taxon>
        <taxon>Acetobacter</taxon>
    </lineage>
</organism>
<name>A0A177G673_9PROT</name>
<sequence>MRLSSRLTSLSALALALTAITPALALAQNKPEDSYTRLEINGSGSVKAAPDQLIARFRAESRDKTAAAAQKAVNTLVHHAVEQSAKTAEVKAAVLEYSVSENRPDKAPASWTASQALTFTAPDGSALLPLTGDLQGEGLMLEDLSWSLSPENQKKLTLDAEKNAVEDLKKQADTLAASLGLHVVRFASVSMSSGGFPRPVMMMAMAARGPAADSAPPPSSTAEVQTVRATAHATVLLAP</sequence>
<protein>
    <recommendedName>
        <fullName evidence="5">SIMPL domain-containing protein</fullName>
    </recommendedName>
</protein>
<dbReference type="Gene3D" id="3.30.110.170">
    <property type="entry name" value="Protein of unknown function (DUF541), domain 1"/>
    <property type="match status" value="1"/>
</dbReference>